<dbReference type="Proteomes" id="UP000061809">
    <property type="component" value="Chromosome"/>
</dbReference>
<dbReference type="AlphaFoldDB" id="A0A0N7IFW0"/>
<evidence type="ECO:0000313" key="2">
    <source>
        <dbReference type="Proteomes" id="UP000061809"/>
    </source>
</evidence>
<name>A0A0N7IFW0_9BACE</name>
<reference evidence="1 2" key="1">
    <citation type="journal article" date="2015" name="Science">
        <title>Genetic determinants of in vivo fitness and diet responsiveness in multiple human gut Bacteroides.</title>
        <authorList>
            <person name="Wu M."/>
            <person name="McNulty N.P."/>
            <person name="Rodionov D.A."/>
            <person name="Khoroshkin M.S."/>
            <person name="Griffin N.W."/>
            <person name="Cheng J."/>
            <person name="Latreille P."/>
            <person name="Kerstetter R.A."/>
            <person name="Terrapon N."/>
            <person name="Henrissat B."/>
            <person name="Osterman A.L."/>
            <person name="Gordon J.I."/>
        </authorList>
    </citation>
    <scope>NUCLEOTIDE SEQUENCE [LARGE SCALE GENOMIC DNA]</scope>
    <source>
        <strain evidence="1 2">WH2</strain>
    </source>
</reference>
<dbReference type="KEGG" id="bcel:BcellWH2_04079"/>
<evidence type="ECO:0000313" key="1">
    <source>
        <dbReference type="EMBL" id="ALJ61299.1"/>
    </source>
</evidence>
<dbReference type="RefSeq" id="WP_029427153.1">
    <property type="nucleotide sequence ID" value="NZ_CP012801.1"/>
</dbReference>
<sequence>MNDIDCSYDDLLCRSLSLFRQFRLYDDRIEEDNAFVFLREAEKVVSDTRNGVCVAKLGCVIECLAHRFYINDDTDVILEEVDAFLIKFWKGLKQPSPETFIASLWIGEYFLLRLKNPKSRLHGRSKKMVSKILSFMADMLRKPEKQKVLSLSSVAVLEETVDWVKEVCDVHICEKQVVTLLERLYHLQEMGMLEGEADGKNTLRQQIWDFYY</sequence>
<protein>
    <submittedName>
        <fullName evidence="1">Uncharacterized protein</fullName>
    </submittedName>
</protein>
<dbReference type="GeneID" id="66310103"/>
<gene>
    <name evidence="1" type="ORF">BcellWH2_04079</name>
</gene>
<dbReference type="EMBL" id="CP012801">
    <property type="protein sequence ID" value="ALJ61299.1"/>
    <property type="molecule type" value="Genomic_DNA"/>
</dbReference>
<dbReference type="PATRIC" id="fig|246787.4.peg.4220"/>
<accession>A0A0N7IFW0</accession>
<organism evidence="1 2">
    <name type="scientific">Bacteroides cellulosilyticus</name>
    <dbReference type="NCBI Taxonomy" id="246787"/>
    <lineage>
        <taxon>Bacteria</taxon>
        <taxon>Pseudomonadati</taxon>
        <taxon>Bacteroidota</taxon>
        <taxon>Bacteroidia</taxon>
        <taxon>Bacteroidales</taxon>
        <taxon>Bacteroidaceae</taxon>
        <taxon>Bacteroides</taxon>
    </lineage>
</organism>
<proteinExistence type="predicted"/>